<comment type="caution">
    <text evidence="2">The sequence shown here is derived from an EMBL/GenBank/DDBJ whole genome shotgun (WGS) entry which is preliminary data.</text>
</comment>
<name>A0A2P4NX14_RHIID</name>
<protein>
    <submittedName>
        <fullName evidence="2">Uncharacterized protein</fullName>
    </submittedName>
</protein>
<dbReference type="AlphaFoldDB" id="A0A2P4NX14"/>
<reference evidence="2 3" key="1">
    <citation type="journal article" date="2013" name="Proc. Natl. Acad. Sci. U.S.A.">
        <title>Genome of an arbuscular mycorrhizal fungus provides insight into the oldest plant symbiosis.</title>
        <authorList>
            <person name="Tisserant E."/>
            <person name="Malbreil M."/>
            <person name="Kuo A."/>
            <person name="Kohler A."/>
            <person name="Symeonidi A."/>
            <person name="Balestrini R."/>
            <person name="Charron P."/>
            <person name="Duensing N."/>
            <person name="Frei Dit Frey N."/>
            <person name="Gianinazzi-Pearson V."/>
            <person name="Gilbert L.B."/>
            <person name="Handa Y."/>
            <person name="Herr J.R."/>
            <person name="Hijri M."/>
            <person name="Koul R."/>
            <person name="Kawaguchi M."/>
            <person name="Krajinski F."/>
            <person name="Lammers P.J."/>
            <person name="Masclaux F.G."/>
            <person name="Murat C."/>
            <person name="Morin E."/>
            <person name="Ndikumana S."/>
            <person name="Pagni M."/>
            <person name="Petitpierre D."/>
            <person name="Requena N."/>
            <person name="Rosikiewicz P."/>
            <person name="Riley R."/>
            <person name="Saito K."/>
            <person name="San Clemente H."/>
            <person name="Shapiro H."/>
            <person name="van Tuinen D."/>
            <person name="Becard G."/>
            <person name="Bonfante P."/>
            <person name="Paszkowski U."/>
            <person name="Shachar-Hill Y.Y."/>
            <person name="Tuskan G.A."/>
            <person name="Young P.W."/>
            <person name="Sanders I.R."/>
            <person name="Henrissat B."/>
            <person name="Rensing S.A."/>
            <person name="Grigoriev I.V."/>
            <person name="Corradi N."/>
            <person name="Roux C."/>
            <person name="Martin F."/>
        </authorList>
    </citation>
    <scope>NUCLEOTIDE SEQUENCE [LARGE SCALE GENOMIC DNA]</scope>
    <source>
        <strain evidence="2 3">DAOM 197198</strain>
    </source>
</reference>
<sequence length="232" mass="27049">MSSCFPVKNFWLEHEWLKSSNESILEYHKNSMPQWIAEFYQVITYWESKLDGLGIEKQQQRFQEEILDEGSNCQQGRMEEESNPNETKTLSEESNRQQERIEEESNLNKMSDKTNKSTSKSSSNKQKQQRFQEEIPSEGSKRQWEKMEEKKESDPNETSDKTNKLTSKLAPIKSILKSAKLTKLTQEESDDKVIEIEPLNIPKVVKDDQGNEKMIDNDDTDLEIGTILTSFI</sequence>
<evidence type="ECO:0000313" key="2">
    <source>
        <dbReference type="EMBL" id="POG57653.1"/>
    </source>
</evidence>
<dbReference type="VEuPathDB" id="FungiDB:RhiirFUN_026905"/>
<accession>A0A2P4NX14</accession>
<evidence type="ECO:0000313" key="3">
    <source>
        <dbReference type="Proteomes" id="UP000018888"/>
    </source>
</evidence>
<dbReference type="VEuPathDB" id="FungiDB:RhiirFUN_012768"/>
<feature type="compositionally biased region" description="Basic and acidic residues" evidence="1">
    <location>
        <begin position="89"/>
        <end position="100"/>
    </location>
</feature>
<organism evidence="2 3">
    <name type="scientific">Rhizophagus irregularis (strain DAOM 181602 / DAOM 197198 / MUCL 43194)</name>
    <name type="common">Arbuscular mycorrhizal fungus</name>
    <name type="synonym">Glomus intraradices</name>
    <dbReference type="NCBI Taxonomy" id="747089"/>
    <lineage>
        <taxon>Eukaryota</taxon>
        <taxon>Fungi</taxon>
        <taxon>Fungi incertae sedis</taxon>
        <taxon>Mucoromycota</taxon>
        <taxon>Glomeromycotina</taxon>
        <taxon>Glomeromycetes</taxon>
        <taxon>Glomerales</taxon>
        <taxon>Glomeraceae</taxon>
        <taxon>Rhizophagus</taxon>
    </lineage>
</organism>
<dbReference type="Proteomes" id="UP000018888">
    <property type="component" value="Unassembled WGS sequence"/>
</dbReference>
<reference evidence="2 3" key="2">
    <citation type="journal article" date="2018" name="New Phytol.">
        <title>High intraspecific genome diversity in the model arbuscular mycorrhizal symbiont Rhizophagus irregularis.</title>
        <authorList>
            <person name="Chen E.C.H."/>
            <person name="Morin E."/>
            <person name="Beaudet D."/>
            <person name="Noel J."/>
            <person name="Yildirir G."/>
            <person name="Ndikumana S."/>
            <person name="Charron P."/>
            <person name="St-Onge C."/>
            <person name="Giorgi J."/>
            <person name="Kruger M."/>
            <person name="Marton T."/>
            <person name="Ropars J."/>
            <person name="Grigoriev I.V."/>
            <person name="Hainaut M."/>
            <person name="Henrissat B."/>
            <person name="Roux C."/>
            <person name="Martin F."/>
            <person name="Corradi N."/>
        </authorList>
    </citation>
    <scope>NUCLEOTIDE SEQUENCE [LARGE SCALE GENOMIC DNA]</scope>
    <source>
        <strain evidence="2 3">DAOM 197198</strain>
    </source>
</reference>
<feature type="compositionally biased region" description="Basic and acidic residues" evidence="1">
    <location>
        <begin position="139"/>
        <end position="163"/>
    </location>
</feature>
<dbReference type="EMBL" id="AUPC02000649">
    <property type="protein sequence ID" value="POG57653.1"/>
    <property type="molecule type" value="Genomic_DNA"/>
</dbReference>
<evidence type="ECO:0000256" key="1">
    <source>
        <dbReference type="SAM" id="MobiDB-lite"/>
    </source>
</evidence>
<feature type="region of interest" description="Disordered" evidence="1">
    <location>
        <begin position="69"/>
        <end position="170"/>
    </location>
</feature>
<proteinExistence type="predicted"/>
<feature type="compositionally biased region" description="Low complexity" evidence="1">
    <location>
        <begin position="116"/>
        <end position="126"/>
    </location>
</feature>
<keyword evidence="3" id="KW-1185">Reference proteome</keyword>
<gene>
    <name evidence="2" type="ORF">GLOIN_2v1886406</name>
</gene>